<dbReference type="EMBL" id="JABMCG010000090">
    <property type="protein sequence ID" value="NUU27491.1"/>
    <property type="molecule type" value="Genomic_DNA"/>
</dbReference>
<accession>A0A850DRB1</accession>
<feature type="domain" description="Septum formation-related" evidence="1">
    <location>
        <begin position="67"/>
        <end position="217"/>
    </location>
</feature>
<dbReference type="Pfam" id="PF13845">
    <property type="entry name" value="Septum_form"/>
    <property type="match status" value="1"/>
</dbReference>
<reference evidence="2 3" key="1">
    <citation type="submission" date="2020-05" db="EMBL/GenBank/DDBJ databases">
        <title>Genome Sequencing of Type Strains.</title>
        <authorList>
            <person name="Lemaire J.F."/>
            <person name="Inderbitzin P."/>
            <person name="Gregorio O.A."/>
            <person name="Collins S.B."/>
            <person name="Wespe N."/>
            <person name="Knight-Connoni V."/>
        </authorList>
    </citation>
    <scope>NUCLEOTIDE SEQUENCE [LARGE SCALE GENOMIC DNA]</scope>
    <source>
        <strain evidence="2 3">DSM 20512</strain>
    </source>
</reference>
<organism evidence="2 3">
    <name type="scientific">Curtobacterium citreum</name>
    <dbReference type="NCBI Taxonomy" id="2036"/>
    <lineage>
        <taxon>Bacteria</taxon>
        <taxon>Bacillati</taxon>
        <taxon>Actinomycetota</taxon>
        <taxon>Actinomycetes</taxon>
        <taxon>Micrococcales</taxon>
        <taxon>Microbacteriaceae</taxon>
        <taxon>Curtobacterium</taxon>
    </lineage>
</organism>
<comment type="caution">
    <text evidence="2">The sequence shown here is derived from an EMBL/GenBank/DDBJ whole genome shotgun (WGS) entry which is preliminary data.</text>
</comment>
<dbReference type="RefSeq" id="WP_175325447.1">
    <property type="nucleotide sequence ID" value="NZ_BAAAWP010000001.1"/>
</dbReference>
<dbReference type="PROSITE" id="PS51257">
    <property type="entry name" value="PROKAR_LIPOPROTEIN"/>
    <property type="match status" value="1"/>
</dbReference>
<evidence type="ECO:0000313" key="3">
    <source>
        <dbReference type="Proteomes" id="UP000539146"/>
    </source>
</evidence>
<dbReference type="AlphaFoldDB" id="A0A850DRB1"/>
<evidence type="ECO:0000313" key="2">
    <source>
        <dbReference type="EMBL" id="NUU27491.1"/>
    </source>
</evidence>
<gene>
    <name evidence="2" type="ORF">HP467_05105</name>
</gene>
<dbReference type="InterPro" id="IPR026004">
    <property type="entry name" value="Septum_form"/>
</dbReference>
<sequence>MRRVLGVSASRTLGRVVGAAAAVLVIGATAGCGVFDRQPPAASTPAPVGTCFDLRYLAEVTAVSLGAPAVDCDDEHTLQVSATTELTGSPADQRERPTQQVLQRLTSRLCGYEQARAFVGAAERDGVVPLATWAYWPTAAEWADGDRAVTCAVGLVGTGGGPRTVTRSLEGVLPTRSSADVRQCYRQQARPDGTWEPTGTAVPCSAPHSSQDVNAWLDVTTGDPTQQDVERMCSPFVGDYPTTFVTGVAVQQTNGTHSLHCAVGGDSRAGLTTGAFLPTSRG</sequence>
<dbReference type="Proteomes" id="UP000539146">
    <property type="component" value="Unassembled WGS sequence"/>
</dbReference>
<evidence type="ECO:0000259" key="1">
    <source>
        <dbReference type="Pfam" id="PF13845"/>
    </source>
</evidence>
<protein>
    <recommendedName>
        <fullName evidence="1">Septum formation-related domain-containing protein</fullName>
    </recommendedName>
</protein>
<proteinExistence type="predicted"/>
<name>A0A850DRB1_9MICO</name>